<keyword evidence="3" id="KW-1185">Reference proteome</keyword>
<accession>A0ABP0FYB6</accession>
<feature type="region of interest" description="Disordered" evidence="1">
    <location>
        <begin position="1"/>
        <end position="39"/>
    </location>
</feature>
<dbReference type="PANTHER" id="PTHR34769">
    <property type="entry name" value="RCG42593, ISOFORM CRA_A"/>
    <property type="match status" value="1"/>
</dbReference>
<dbReference type="Proteomes" id="UP001642483">
    <property type="component" value="Unassembled WGS sequence"/>
</dbReference>
<evidence type="ECO:0000313" key="3">
    <source>
        <dbReference type="Proteomes" id="UP001642483"/>
    </source>
</evidence>
<feature type="region of interest" description="Disordered" evidence="1">
    <location>
        <begin position="51"/>
        <end position="129"/>
    </location>
</feature>
<protein>
    <submittedName>
        <fullName evidence="2">Uncharacterized protein</fullName>
    </submittedName>
</protein>
<evidence type="ECO:0000256" key="1">
    <source>
        <dbReference type="SAM" id="MobiDB-lite"/>
    </source>
</evidence>
<feature type="compositionally biased region" description="Basic residues" evidence="1">
    <location>
        <begin position="117"/>
        <end position="129"/>
    </location>
</feature>
<gene>
    <name evidence="2" type="ORF">CVLEPA_LOCUS15548</name>
</gene>
<dbReference type="PANTHER" id="PTHR34769:SF1">
    <property type="entry name" value="RNA POLYMERASE I AND III SUBUNIT D"/>
    <property type="match status" value="1"/>
</dbReference>
<organism evidence="2 3">
    <name type="scientific">Clavelina lepadiformis</name>
    <name type="common">Light-bulb sea squirt</name>
    <name type="synonym">Ascidia lepadiformis</name>
    <dbReference type="NCBI Taxonomy" id="159417"/>
    <lineage>
        <taxon>Eukaryota</taxon>
        <taxon>Metazoa</taxon>
        <taxon>Chordata</taxon>
        <taxon>Tunicata</taxon>
        <taxon>Ascidiacea</taxon>
        <taxon>Aplousobranchia</taxon>
        <taxon>Clavelinidae</taxon>
        <taxon>Clavelina</taxon>
    </lineage>
</organism>
<proteinExistence type="predicted"/>
<comment type="caution">
    <text evidence="2">The sequence shown here is derived from an EMBL/GenBank/DDBJ whole genome shotgun (WGS) entry which is preliminary data.</text>
</comment>
<sequence>MDKKTLEKMAEEELLREAKRGEERAKSMGPSGWRKSLVPVANKRFLQRTIASSIIVGGKVKGGDKRKRKSDRDGGDSDESQLSQRHHTQRKFPDGEKSSKYPRSAKSARTNEEVKKEKRKSNNKGVRKI</sequence>
<name>A0ABP0FYB6_CLALP</name>
<dbReference type="InterPro" id="IPR038948">
    <property type="entry name" value="POLR1D-like"/>
</dbReference>
<dbReference type="EMBL" id="CAWYQH010000097">
    <property type="protein sequence ID" value="CAK8684575.1"/>
    <property type="molecule type" value="Genomic_DNA"/>
</dbReference>
<reference evidence="2 3" key="1">
    <citation type="submission" date="2024-02" db="EMBL/GenBank/DDBJ databases">
        <authorList>
            <person name="Daric V."/>
            <person name="Darras S."/>
        </authorList>
    </citation>
    <scope>NUCLEOTIDE SEQUENCE [LARGE SCALE GENOMIC DNA]</scope>
</reference>
<feature type="compositionally biased region" description="Basic and acidic residues" evidence="1">
    <location>
        <begin position="1"/>
        <end position="26"/>
    </location>
</feature>
<evidence type="ECO:0000313" key="2">
    <source>
        <dbReference type="EMBL" id="CAK8684575.1"/>
    </source>
</evidence>